<geneLocation type="plasmid" evidence="2">
    <name>pdsm15939_1</name>
</geneLocation>
<organism evidence="1 2">
    <name type="scientific">Anoxybacteroides amylolyticum</name>
    <dbReference type="NCBI Taxonomy" id="294699"/>
    <lineage>
        <taxon>Bacteria</taxon>
        <taxon>Bacillati</taxon>
        <taxon>Bacillota</taxon>
        <taxon>Bacilli</taxon>
        <taxon>Bacillales</taxon>
        <taxon>Anoxybacillaceae</taxon>
        <taxon>Anoxybacteroides</taxon>
    </lineage>
</organism>
<evidence type="ECO:0000313" key="2">
    <source>
        <dbReference type="Proteomes" id="UP000076865"/>
    </source>
</evidence>
<proteinExistence type="predicted"/>
<dbReference type="RefSeq" id="WP_169807025.1">
    <property type="nucleotide sequence ID" value="NZ_CP015439.1"/>
</dbReference>
<dbReference type="PATRIC" id="fig|294699.3.peg.3301"/>
<dbReference type="Proteomes" id="UP000076865">
    <property type="component" value="Plasmid pDSM15939_1"/>
</dbReference>
<dbReference type="KEGG" id="aamy:GFC30_3194"/>
<name>A0A160F7U9_9BACL</name>
<evidence type="ECO:0000313" key="1">
    <source>
        <dbReference type="EMBL" id="ANB62215.1"/>
    </source>
</evidence>
<accession>A0A160F7U9</accession>
<keyword evidence="2" id="KW-1185">Reference proteome</keyword>
<protein>
    <submittedName>
        <fullName evidence="1">Uncharacterized protein</fullName>
    </submittedName>
</protein>
<dbReference type="AlphaFoldDB" id="A0A160F7U9"/>
<gene>
    <name evidence="1" type="ORF">GFC30_3194</name>
</gene>
<dbReference type="EMBL" id="CP015439">
    <property type="protein sequence ID" value="ANB62215.1"/>
    <property type="molecule type" value="Genomic_DNA"/>
</dbReference>
<reference evidence="1 2" key="1">
    <citation type="journal article" date="2006" name="Syst. Appl. Microbiol.">
        <title>Anoxybacillus amylolyticus sp. nov., a thermophilic amylase producing bacterium isolated from Mount Rittmann (Antarctica).</title>
        <authorList>
            <person name="Poli A."/>
            <person name="Esposito E."/>
            <person name="Lama L."/>
            <person name="Orlando P."/>
            <person name="Nicolaus G."/>
            <person name="de Appolonia F."/>
            <person name="Gambacorta A."/>
            <person name="Nicolaus B."/>
        </authorList>
    </citation>
    <scope>NUCLEOTIDE SEQUENCE [LARGE SCALE GENOMIC DNA]</scope>
    <source>
        <strain evidence="1 2">DSM 15939</strain>
        <plasmid evidence="2">Plasmid pdsm15939_1</plasmid>
    </source>
</reference>
<sequence length="56" mass="6571">MNVCFSASRLMKVSEVRRLCKEMRENHLHLMVIERRAKQKLREIQQEKTASAATLA</sequence>
<keyword evidence="1" id="KW-0614">Plasmid</keyword>